<name>A0A0R3KKT3_9BRAD</name>
<organism evidence="1 2">
    <name type="scientific">Bradyrhizobium valentinum</name>
    <dbReference type="NCBI Taxonomy" id="1518501"/>
    <lineage>
        <taxon>Bacteria</taxon>
        <taxon>Pseudomonadati</taxon>
        <taxon>Pseudomonadota</taxon>
        <taxon>Alphaproteobacteria</taxon>
        <taxon>Hyphomicrobiales</taxon>
        <taxon>Nitrobacteraceae</taxon>
        <taxon>Bradyrhizobium</taxon>
    </lineage>
</organism>
<reference evidence="1 2" key="1">
    <citation type="submission" date="2014-03" db="EMBL/GenBank/DDBJ databases">
        <title>Bradyrhizobium valentinum sp. nov., isolated from effective nodules of Lupinus mariae-josephae, a lupine endemic of basic-lime soils in Eastern Spain.</title>
        <authorList>
            <person name="Duran D."/>
            <person name="Rey L."/>
            <person name="Navarro A."/>
            <person name="Busquets A."/>
            <person name="Imperial J."/>
            <person name="Ruiz-Argueso T."/>
        </authorList>
    </citation>
    <scope>NUCLEOTIDE SEQUENCE [LARGE SCALE GENOMIC DNA]</scope>
    <source>
        <strain evidence="1 2">LmjM3</strain>
    </source>
</reference>
<dbReference type="AlphaFoldDB" id="A0A0R3KKT3"/>
<keyword evidence="2" id="KW-1185">Reference proteome</keyword>
<dbReference type="Proteomes" id="UP000051913">
    <property type="component" value="Unassembled WGS sequence"/>
</dbReference>
<gene>
    <name evidence="1" type="ORF">CP49_39355</name>
</gene>
<dbReference type="EMBL" id="LLXX01000036">
    <property type="protein sequence ID" value="KRR11669.1"/>
    <property type="molecule type" value="Genomic_DNA"/>
</dbReference>
<comment type="caution">
    <text evidence="1">The sequence shown here is derived from an EMBL/GenBank/DDBJ whole genome shotgun (WGS) entry which is preliminary data.</text>
</comment>
<evidence type="ECO:0000313" key="2">
    <source>
        <dbReference type="Proteomes" id="UP000051913"/>
    </source>
</evidence>
<accession>A0A0R3KKT3</accession>
<proteinExistence type="predicted"/>
<sequence>MRERREDGMRYRDVDYTIVQERQLWKWGFAVYKKSHTGEAATKTEAVSEAERAIDRALSLGKLRVVRQKSER</sequence>
<protein>
    <submittedName>
        <fullName evidence="1">Uncharacterized protein</fullName>
    </submittedName>
</protein>
<evidence type="ECO:0000313" key="1">
    <source>
        <dbReference type="EMBL" id="KRR11669.1"/>
    </source>
</evidence>